<dbReference type="Proteomes" id="UP000467841">
    <property type="component" value="Unassembled WGS sequence"/>
</dbReference>
<name>A0A6D2IJ17_9BRAS</name>
<sequence>MKKTRKFGRWSELPMDMLRSVLELLTIRDFHRTKIACWNWYLCSKQILRPKYGSPLLMLSTEEGRCHMYSPGEDRVYETKSDFSGYRFLGSSGRWFLAADSRSQLSIIDVFSDERIDLPPVESIKGDLRGVLWVDEKNGDYVVVWQFGSHEFLGFCKKGDDHYREITTHIGVPVDLKGVYDMVLKGYSLYVLTVHKYIRHLDLSGQDGFKDVSENQRFPVKTRDLFSENIVVKTSGEVLCVRSKVHETSSFTRRRTFHVYNTYPEDRDPGTYYYDGDIELKSLRGEALFLDLGIPVKVAPDHSLGIEPNSIYFSRGDRYCHKKVSCLDMCVYNLATKTSKPFPGLSNLKVKDALWFLPR</sequence>
<dbReference type="EMBL" id="CACVBM020001046">
    <property type="protein sequence ID" value="CAA7025936.1"/>
    <property type="molecule type" value="Genomic_DNA"/>
</dbReference>
<dbReference type="AlphaFoldDB" id="A0A6D2IJ17"/>
<protein>
    <recommendedName>
        <fullName evidence="1">KIB1-4 beta-propeller domain-containing protein</fullName>
    </recommendedName>
</protein>
<dbReference type="OrthoDB" id="642536at2759"/>
<gene>
    <name evidence="2" type="ORF">MERR_LOCUS13171</name>
</gene>
<dbReference type="InterPro" id="IPR005174">
    <property type="entry name" value="KIB1-4_b-propeller"/>
</dbReference>
<comment type="caution">
    <text evidence="2">The sequence shown here is derived from an EMBL/GenBank/DDBJ whole genome shotgun (WGS) entry which is preliminary data.</text>
</comment>
<evidence type="ECO:0000313" key="2">
    <source>
        <dbReference type="EMBL" id="CAA7025936.1"/>
    </source>
</evidence>
<dbReference type="PANTHER" id="PTHR44259:SF73">
    <property type="entry name" value="F-BOX PROTEIN (DUF295)"/>
    <property type="match status" value="1"/>
</dbReference>
<dbReference type="InterPro" id="IPR036047">
    <property type="entry name" value="F-box-like_dom_sf"/>
</dbReference>
<dbReference type="PANTHER" id="PTHR44259">
    <property type="entry name" value="OS07G0183000 PROTEIN-RELATED"/>
    <property type="match status" value="1"/>
</dbReference>
<evidence type="ECO:0000313" key="3">
    <source>
        <dbReference type="Proteomes" id="UP000467841"/>
    </source>
</evidence>
<reference evidence="2" key="1">
    <citation type="submission" date="2020-01" db="EMBL/GenBank/DDBJ databases">
        <authorList>
            <person name="Mishra B."/>
        </authorList>
    </citation>
    <scope>NUCLEOTIDE SEQUENCE [LARGE SCALE GENOMIC DNA]</scope>
</reference>
<proteinExistence type="predicted"/>
<evidence type="ECO:0000259" key="1">
    <source>
        <dbReference type="Pfam" id="PF03478"/>
    </source>
</evidence>
<accession>A0A6D2IJ17</accession>
<dbReference type="Pfam" id="PF03478">
    <property type="entry name" value="Beta-prop_KIB1-4"/>
    <property type="match status" value="1"/>
</dbReference>
<dbReference type="SUPFAM" id="SSF81383">
    <property type="entry name" value="F-box domain"/>
    <property type="match status" value="1"/>
</dbReference>
<dbReference type="InterPro" id="IPR050942">
    <property type="entry name" value="F-box_BR-signaling"/>
</dbReference>
<feature type="domain" description="KIB1-4 beta-propeller" evidence="1">
    <location>
        <begin position="68"/>
        <end position="333"/>
    </location>
</feature>
<keyword evidence="3" id="KW-1185">Reference proteome</keyword>
<organism evidence="2 3">
    <name type="scientific">Microthlaspi erraticum</name>
    <dbReference type="NCBI Taxonomy" id="1685480"/>
    <lineage>
        <taxon>Eukaryota</taxon>
        <taxon>Viridiplantae</taxon>
        <taxon>Streptophyta</taxon>
        <taxon>Embryophyta</taxon>
        <taxon>Tracheophyta</taxon>
        <taxon>Spermatophyta</taxon>
        <taxon>Magnoliopsida</taxon>
        <taxon>eudicotyledons</taxon>
        <taxon>Gunneridae</taxon>
        <taxon>Pentapetalae</taxon>
        <taxon>rosids</taxon>
        <taxon>malvids</taxon>
        <taxon>Brassicales</taxon>
        <taxon>Brassicaceae</taxon>
        <taxon>Coluteocarpeae</taxon>
        <taxon>Microthlaspi</taxon>
    </lineage>
</organism>